<evidence type="ECO:0000256" key="1">
    <source>
        <dbReference type="SAM" id="MobiDB-lite"/>
    </source>
</evidence>
<dbReference type="EMBL" id="LSRX01005116">
    <property type="protein sequence ID" value="OLP73613.1"/>
    <property type="molecule type" value="Genomic_DNA"/>
</dbReference>
<reference evidence="2 3" key="1">
    <citation type="submission" date="2016-02" db="EMBL/GenBank/DDBJ databases">
        <title>Genome analysis of coral dinoflagellate symbionts highlights evolutionary adaptations to a symbiotic lifestyle.</title>
        <authorList>
            <person name="Aranda M."/>
            <person name="Li Y."/>
            <person name="Liew Y.J."/>
            <person name="Baumgarten S."/>
            <person name="Simakov O."/>
            <person name="Wilson M."/>
            <person name="Piel J."/>
            <person name="Ashoor H."/>
            <person name="Bougouffa S."/>
            <person name="Bajic V.B."/>
            <person name="Ryu T."/>
            <person name="Ravasi T."/>
            <person name="Bayer T."/>
            <person name="Micklem G."/>
            <person name="Kim H."/>
            <person name="Bhak J."/>
            <person name="Lajeunesse T.C."/>
            <person name="Voolstra C.R."/>
        </authorList>
    </citation>
    <scope>NUCLEOTIDE SEQUENCE [LARGE SCALE GENOMIC DNA]</scope>
    <source>
        <strain evidence="2 3">CCMP2467</strain>
    </source>
</reference>
<evidence type="ECO:0000313" key="2">
    <source>
        <dbReference type="EMBL" id="OLP73613.1"/>
    </source>
</evidence>
<sequence>MQETRLQLMQERESGPGQEEREPRQESAEQSQVVRRTHALQDLKSLVKPRMYLSMSLVPSALYKLRGLLAPHSASRGEVAAHLTWDAPEQLALSWPTLPEANLAVPVRRHLEGAGDVVTQEALFWSVVHTEPARFRGTKVHQAASLSGVMVVQLHRIMGMDPERREATVSLKGALPASLSSASDAGLALYLDNLTLGELLKIREWQARGGLIPCFDVQLMSTVSADLRTPVSQALQELVGAPEGLAVHSETSPDIVEALDILAGEGVVVGPPWTLTETAKSRVEQCVVLHSERPLLRRCEGDLKEATCFQLILEMDAKHWRHEVVSKKEYKAMKKSKKTQKASDPKIWYTAEQHATVSRLYLLALLLLTGEQDVPHVADDADYAKLLGLGDESLRRPGGAKRKARKMGHVSDDWPVDGDVG</sequence>
<dbReference type="Proteomes" id="UP000186817">
    <property type="component" value="Unassembled WGS sequence"/>
</dbReference>
<proteinExistence type="predicted"/>
<evidence type="ECO:0000313" key="3">
    <source>
        <dbReference type="Proteomes" id="UP000186817"/>
    </source>
</evidence>
<feature type="compositionally biased region" description="Basic residues" evidence="1">
    <location>
        <begin position="398"/>
        <end position="408"/>
    </location>
</feature>
<feature type="region of interest" description="Disordered" evidence="1">
    <location>
        <begin position="396"/>
        <end position="421"/>
    </location>
</feature>
<name>A0A1Q9BSF2_SYMMI</name>
<accession>A0A1Q9BSF2</accession>
<feature type="compositionally biased region" description="Basic and acidic residues" evidence="1">
    <location>
        <begin position="10"/>
        <end position="27"/>
    </location>
</feature>
<dbReference type="AlphaFoldDB" id="A0A1Q9BSF2"/>
<feature type="non-terminal residue" evidence="2">
    <location>
        <position position="421"/>
    </location>
</feature>
<feature type="region of interest" description="Disordered" evidence="1">
    <location>
        <begin position="1"/>
        <end position="35"/>
    </location>
</feature>
<gene>
    <name evidence="2" type="ORF">AK812_SmicGene47097</name>
</gene>
<keyword evidence="3" id="KW-1185">Reference proteome</keyword>
<organism evidence="2 3">
    <name type="scientific">Symbiodinium microadriaticum</name>
    <name type="common">Dinoflagellate</name>
    <name type="synonym">Zooxanthella microadriatica</name>
    <dbReference type="NCBI Taxonomy" id="2951"/>
    <lineage>
        <taxon>Eukaryota</taxon>
        <taxon>Sar</taxon>
        <taxon>Alveolata</taxon>
        <taxon>Dinophyceae</taxon>
        <taxon>Suessiales</taxon>
        <taxon>Symbiodiniaceae</taxon>
        <taxon>Symbiodinium</taxon>
    </lineage>
</organism>
<protein>
    <submittedName>
        <fullName evidence="2">Uncharacterized protein</fullName>
    </submittedName>
</protein>
<comment type="caution">
    <text evidence="2">The sequence shown here is derived from an EMBL/GenBank/DDBJ whole genome shotgun (WGS) entry which is preliminary data.</text>
</comment>